<comment type="caution">
    <text evidence="1">The sequence shown here is derived from an EMBL/GenBank/DDBJ whole genome shotgun (WGS) entry which is preliminary data.</text>
</comment>
<dbReference type="EMBL" id="JABXXO010000011">
    <property type="protein sequence ID" value="KAF7764059.1"/>
    <property type="molecule type" value="Genomic_DNA"/>
</dbReference>
<name>A0A8H7C7H3_AGABI</name>
<proteinExistence type="predicted"/>
<evidence type="ECO:0000313" key="1">
    <source>
        <dbReference type="EMBL" id="KAF7764059.1"/>
    </source>
</evidence>
<accession>A0A8H7C7H3</accession>
<dbReference type="AlphaFoldDB" id="A0A8H7C7H3"/>
<evidence type="ECO:0000313" key="2">
    <source>
        <dbReference type="Proteomes" id="UP000629468"/>
    </source>
</evidence>
<reference evidence="1 2" key="1">
    <citation type="journal article" name="Sci. Rep.">
        <title>Telomere-to-telomere assembled and centromere annotated genomes of the two main subspecies of the button mushroom Agaricus bisporus reveal especially polymorphic chromosome ends.</title>
        <authorList>
            <person name="Sonnenberg A.S.M."/>
            <person name="Sedaghat-Telgerd N."/>
            <person name="Lavrijssen B."/>
            <person name="Ohm R.A."/>
            <person name="Hendrickx P.M."/>
            <person name="Scholtmeijer K."/>
            <person name="Baars J.J.P."/>
            <person name="van Peer A."/>
        </authorList>
    </citation>
    <scope>NUCLEOTIDE SEQUENCE [LARGE SCALE GENOMIC DNA]</scope>
    <source>
        <strain evidence="1 2">H119_p4</strain>
    </source>
</reference>
<gene>
    <name evidence="1" type="ORF">Agabi119p4_8596</name>
</gene>
<organism evidence="1 2">
    <name type="scientific">Agaricus bisporus var. burnettii</name>
    <dbReference type="NCBI Taxonomy" id="192524"/>
    <lineage>
        <taxon>Eukaryota</taxon>
        <taxon>Fungi</taxon>
        <taxon>Dikarya</taxon>
        <taxon>Basidiomycota</taxon>
        <taxon>Agaricomycotina</taxon>
        <taxon>Agaricomycetes</taxon>
        <taxon>Agaricomycetidae</taxon>
        <taxon>Agaricales</taxon>
        <taxon>Agaricineae</taxon>
        <taxon>Agaricaceae</taxon>
        <taxon>Agaricus</taxon>
    </lineage>
</organism>
<sequence>MAAQTSNQAEEPSLVFQLVTPRDFEIRCGAMQYRLSEGDLVGYFLKPNEAAKRHRQDGRGDWDLPSLCPISGRICYLIEDEENEIVVADLCAET</sequence>
<protein>
    <submittedName>
        <fullName evidence="1">Uncharacterized protein</fullName>
    </submittedName>
</protein>
<dbReference type="Proteomes" id="UP000629468">
    <property type="component" value="Unassembled WGS sequence"/>
</dbReference>